<evidence type="ECO:0000313" key="4">
    <source>
        <dbReference type="Proteomes" id="UP000518266"/>
    </source>
</evidence>
<evidence type="ECO:0000313" key="3">
    <source>
        <dbReference type="EMBL" id="KAF3836889.1"/>
    </source>
</evidence>
<dbReference type="Gene3D" id="2.80.10.50">
    <property type="match status" value="1"/>
</dbReference>
<feature type="compositionally biased region" description="Basic and acidic residues" evidence="2">
    <location>
        <begin position="139"/>
        <end position="166"/>
    </location>
</feature>
<name>A0A7J5XJV0_DISMA</name>
<reference evidence="3 4" key="1">
    <citation type="submission" date="2020-03" db="EMBL/GenBank/DDBJ databases">
        <title>Dissostichus mawsoni Genome sequencing and assembly.</title>
        <authorList>
            <person name="Park H."/>
        </authorList>
    </citation>
    <scope>NUCLEOTIDE SEQUENCE [LARGE SCALE GENOMIC DNA]</scope>
    <source>
        <strain evidence="3">DM0001</strain>
        <tissue evidence="3">Muscle</tissue>
    </source>
</reference>
<organism evidence="3 4">
    <name type="scientific">Dissostichus mawsoni</name>
    <name type="common">Antarctic cod</name>
    <dbReference type="NCBI Taxonomy" id="36200"/>
    <lineage>
        <taxon>Eukaryota</taxon>
        <taxon>Metazoa</taxon>
        <taxon>Chordata</taxon>
        <taxon>Craniata</taxon>
        <taxon>Vertebrata</taxon>
        <taxon>Euteleostomi</taxon>
        <taxon>Actinopterygii</taxon>
        <taxon>Neopterygii</taxon>
        <taxon>Teleostei</taxon>
        <taxon>Neoteleostei</taxon>
        <taxon>Acanthomorphata</taxon>
        <taxon>Eupercaria</taxon>
        <taxon>Perciformes</taxon>
        <taxon>Notothenioidei</taxon>
        <taxon>Nototheniidae</taxon>
        <taxon>Dissostichus</taxon>
    </lineage>
</organism>
<dbReference type="InterPro" id="IPR008996">
    <property type="entry name" value="IL1/FGF"/>
</dbReference>
<proteinExistence type="inferred from homology"/>
<sequence>MLPQRCSVALGERAGGWPTVPPDTWVPPSRQRLVRRLQGQRWEDGRSSQLPNSPAQGGQGPPGEPADRQQAQALPKEQQVALPEANSNINIESSTMWQSREKNGKKTRASSRGFTADTASTSRCCRVAPWKAQRTKAAPSDEKESMKNTKRGEVRTQRQEERVMKRPAEKAAGLCVVINTEQSEGTRVKGKREEGGGGEATGACPALFVIPPVVFVQFNLIPVGLRIVAIQSTKTGLYVAMNSEGYLYTSRIGVFSEMEEQTKKQNEDQSALYQHAEKSAFFFCCLFPLGTQAKRSCNPVTMKCGAHFPSFPAEFSGIAE</sequence>
<evidence type="ECO:0000256" key="2">
    <source>
        <dbReference type="SAM" id="MobiDB-lite"/>
    </source>
</evidence>
<dbReference type="InterPro" id="IPR002209">
    <property type="entry name" value="Fibroblast_GF_fam"/>
</dbReference>
<comment type="similarity">
    <text evidence="1">Belongs to the heparin-binding growth factors family.</text>
</comment>
<feature type="compositionally biased region" description="Polar residues" evidence="2">
    <location>
        <begin position="85"/>
        <end position="98"/>
    </location>
</feature>
<dbReference type="Pfam" id="PF00167">
    <property type="entry name" value="FGF"/>
    <property type="match status" value="1"/>
</dbReference>
<dbReference type="SUPFAM" id="SSF50353">
    <property type="entry name" value="Cytokine"/>
    <property type="match status" value="1"/>
</dbReference>
<feature type="compositionally biased region" description="Polar residues" evidence="2">
    <location>
        <begin position="110"/>
        <end position="123"/>
    </location>
</feature>
<dbReference type="EMBL" id="JAAKFY010000023">
    <property type="protein sequence ID" value="KAF3836889.1"/>
    <property type="molecule type" value="Genomic_DNA"/>
</dbReference>
<dbReference type="AlphaFoldDB" id="A0A7J5XJV0"/>
<dbReference type="GO" id="GO:0008083">
    <property type="term" value="F:growth factor activity"/>
    <property type="evidence" value="ECO:0007669"/>
    <property type="project" value="InterPro"/>
</dbReference>
<accession>A0A7J5XJV0</accession>
<protein>
    <recommendedName>
        <fullName evidence="5">FGF</fullName>
    </recommendedName>
</protein>
<feature type="region of interest" description="Disordered" evidence="2">
    <location>
        <begin position="37"/>
        <end position="166"/>
    </location>
</feature>
<evidence type="ECO:0000256" key="1">
    <source>
        <dbReference type="ARBA" id="ARBA00007936"/>
    </source>
</evidence>
<evidence type="ECO:0008006" key="5">
    <source>
        <dbReference type="Google" id="ProtNLM"/>
    </source>
</evidence>
<keyword evidence="4" id="KW-1185">Reference proteome</keyword>
<dbReference type="Proteomes" id="UP000518266">
    <property type="component" value="Unassembled WGS sequence"/>
</dbReference>
<comment type="caution">
    <text evidence="3">The sequence shown here is derived from an EMBL/GenBank/DDBJ whole genome shotgun (WGS) entry which is preliminary data.</text>
</comment>
<gene>
    <name evidence="3" type="ORF">F7725_004353</name>
</gene>